<dbReference type="CDD" id="cd01049">
    <property type="entry name" value="RNRR2"/>
    <property type="match status" value="1"/>
</dbReference>
<dbReference type="PANTHER" id="PTHR23409:SF18">
    <property type="entry name" value="RIBONUCLEOSIDE-DIPHOSPHATE REDUCTASE SUBUNIT M2"/>
    <property type="match status" value="1"/>
</dbReference>
<sequence>MSLFGGKGFKPFVYPQLYDRWERHEKSHWLPHEVPMSEDVKDWKTRLNDNQRDFLTNIFRFFTQGDIDVAEAYHTEYLPFFKLPEAVMMMGGFAAREAVHIAAYSYLLETLGMPEAMYQEFLMYEEMKNKQDYIKKFSQSKHILGKGVENLTSEDKEHIAAGIALFSGFTEGMQLFSTFAMLLIFPLNGLMKGMGKIVEWSIVDETQHTAGMIEVFKIFVAENLNADVEGENQIRPDVLKETVLKIAREMVGLEEAFIDLVFKKYKEKNEISVEDGNKDFFGLTPKRLKAYIKYIADKRLEAMSYEPIFKIKENPLPELEVMIDAPVHTNFFENRAADYSNVATTGTWSEIWKD</sequence>
<dbReference type="InterPro" id="IPR012348">
    <property type="entry name" value="RNR-like"/>
</dbReference>
<proteinExistence type="inferred from homology"/>
<evidence type="ECO:0000256" key="4">
    <source>
        <dbReference type="ARBA" id="ARBA00023002"/>
    </source>
</evidence>
<dbReference type="RefSeq" id="YP_009046670.1">
    <property type="nucleotide sequence ID" value="NC_024451.1"/>
</dbReference>
<evidence type="ECO:0000256" key="2">
    <source>
        <dbReference type="ARBA" id="ARBA00009303"/>
    </source>
</evidence>
<dbReference type="NCBIfam" id="NF007186">
    <property type="entry name" value="PRK09614.1-5"/>
    <property type="match status" value="1"/>
</dbReference>
<protein>
    <recommendedName>
        <fullName evidence="3">ribonucleoside-diphosphate reductase</fullName>
        <ecNumber evidence="3">1.17.4.1</ecNumber>
    </recommendedName>
</protein>
<dbReference type="GO" id="GO:0004748">
    <property type="term" value="F:ribonucleoside-diphosphate reductase activity, thioredoxin disulfide as acceptor"/>
    <property type="evidence" value="ECO:0007669"/>
    <property type="project" value="UniProtKB-EC"/>
</dbReference>
<dbReference type="Gene3D" id="1.10.620.20">
    <property type="entry name" value="Ribonucleotide Reductase, subunit A"/>
    <property type="match status" value="1"/>
</dbReference>
<keyword evidence="4" id="KW-0560">Oxidoreductase</keyword>
<dbReference type="UniPathway" id="UPA00326"/>
<comment type="similarity">
    <text evidence="2">Belongs to the ribonucleoside diphosphate reductase small chain family.</text>
</comment>
<dbReference type="SUPFAM" id="SSF47240">
    <property type="entry name" value="Ferritin-like"/>
    <property type="match status" value="1"/>
</dbReference>
<dbReference type="GeneID" id="19738640"/>
<dbReference type="EC" id="1.17.4.1" evidence="3"/>
<keyword evidence="5" id="KW-0408">Iron</keyword>
<evidence type="ECO:0000256" key="7">
    <source>
        <dbReference type="ARBA" id="ARBA00025523"/>
    </source>
</evidence>
<comment type="cofactor">
    <cofactor evidence="1">
        <name>Fe cation</name>
        <dbReference type="ChEBI" id="CHEBI:24875"/>
    </cofactor>
</comment>
<keyword evidence="9" id="KW-1185">Reference proteome</keyword>
<dbReference type="OrthoDB" id="4477at10239"/>
<evidence type="ECO:0000256" key="1">
    <source>
        <dbReference type="ARBA" id="ARBA00001962"/>
    </source>
</evidence>
<dbReference type="GO" id="GO:0009263">
    <property type="term" value="P:deoxyribonucleotide biosynthetic process"/>
    <property type="evidence" value="ECO:0007669"/>
    <property type="project" value="UniProtKB-KW"/>
</dbReference>
<evidence type="ECO:0000256" key="3">
    <source>
        <dbReference type="ARBA" id="ARBA00012274"/>
    </source>
</evidence>
<dbReference type="InterPro" id="IPR009078">
    <property type="entry name" value="Ferritin-like_SF"/>
</dbReference>
<dbReference type="EMBL" id="HF920637">
    <property type="protein sequence ID" value="CCV02428.1"/>
    <property type="molecule type" value="Genomic_DNA"/>
</dbReference>
<dbReference type="InterPro" id="IPR000358">
    <property type="entry name" value="RNR_small_fam"/>
</dbReference>
<dbReference type="Proteomes" id="UP000114278">
    <property type="component" value="Segment"/>
</dbReference>
<evidence type="ECO:0000256" key="5">
    <source>
        <dbReference type="ARBA" id="ARBA00023004"/>
    </source>
</evidence>
<reference evidence="8 9" key="1">
    <citation type="journal article" date="2014" name="J. Gen. Virol.">
        <title>Genome sequence of a crustacean iridovirus, IIV31, isolated from the pill bug, Armadillidium vulgare.</title>
        <authorList>
            <person name="Piegu B."/>
            <person name="Guizard S."/>
            <person name="Yeping T."/>
            <person name="Cruaud C."/>
            <person name="Asgari S."/>
            <person name="Bideshi D.K."/>
            <person name="Federici B.A."/>
            <person name="Bigot Y."/>
        </authorList>
    </citation>
    <scope>NUCLEOTIDE SEQUENCE [LARGE SCALE GENOMIC DNA]</scope>
</reference>
<evidence type="ECO:0000313" key="8">
    <source>
        <dbReference type="EMBL" id="CCV02428.1"/>
    </source>
</evidence>
<dbReference type="InterPro" id="IPR033909">
    <property type="entry name" value="RNR_small"/>
</dbReference>
<evidence type="ECO:0000256" key="6">
    <source>
        <dbReference type="ARBA" id="ARBA00023116"/>
    </source>
</evidence>
<gene>
    <name evidence="8" type="primary">056L</name>
    <name evidence="8" type="ORF">IIV31_056L</name>
</gene>
<comment type="function">
    <text evidence="7">Ribonucleoside-diphosphate reductase holoenzyme provides the precursors necessary for viral DNA synthesis. Allows virus growth in non-dividing cells. Catalyzes the biosynthesis of deoxyribonucleotides from the corresponding ribonucleotides.</text>
</comment>
<evidence type="ECO:0000313" key="9">
    <source>
        <dbReference type="Proteomes" id="UP000114278"/>
    </source>
</evidence>
<accession>A0A068QKR4</accession>
<dbReference type="Pfam" id="PF00268">
    <property type="entry name" value="Ribonuc_red_sm"/>
    <property type="match status" value="1"/>
</dbReference>
<keyword evidence="6" id="KW-0215">Deoxyribonucleotide synthesis</keyword>
<dbReference type="KEGG" id="vg:19738640"/>
<name>A0A068QKR4_9VIRU</name>
<dbReference type="PANTHER" id="PTHR23409">
    <property type="entry name" value="RIBONUCLEOSIDE-DIPHOSPHATE REDUCTASE SMALL CHAIN"/>
    <property type="match status" value="1"/>
</dbReference>
<organism evidence="8 9">
    <name type="scientific">Armadillidium vulgare iridescent virus</name>
    <dbReference type="NCBI Taxonomy" id="72201"/>
    <lineage>
        <taxon>Viruses</taxon>
        <taxon>Varidnaviria</taxon>
        <taxon>Bamfordvirae</taxon>
        <taxon>Nucleocytoviricota</taxon>
        <taxon>Megaviricetes</taxon>
        <taxon>Pimascovirales</taxon>
        <taxon>Pimascovirales incertae sedis</taxon>
        <taxon>Iridoviridae</taxon>
        <taxon>Betairidovirinae</taxon>
        <taxon>Iridovirus</taxon>
        <taxon>Iridovirus armadillidium1</taxon>
        <taxon>Invertebrate iridescent virus 31</taxon>
    </lineage>
</organism>